<name>A0ABW4VLF0_9BACT</name>
<evidence type="ECO:0000256" key="1">
    <source>
        <dbReference type="ARBA" id="ARBA00005964"/>
    </source>
</evidence>
<evidence type="ECO:0000259" key="4">
    <source>
        <dbReference type="Pfam" id="PF00135"/>
    </source>
</evidence>
<keyword evidence="6" id="KW-1185">Reference proteome</keyword>
<dbReference type="InterPro" id="IPR029058">
    <property type="entry name" value="AB_hydrolase_fold"/>
</dbReference>
<evidence type="ECO:0000256" key="3">
    <source>
        <dbReference type="RuleBase" id="RU361235"/>
    </source>
</evidence>
<dbReference type="Proteomes" id="UP001597361">
    <property type="component" value="Unassembled WGS sequence"/>
</dbReference>
<organism evidence="5 6">
    <name type="scientific">Belliella marina</name>
    <dbReference type="NCBI Taxonomy" id="1644146"/>
    <lineage>
        <taxon>Bacteria</taxon>
        <taxon>Pseudomonadati</taxon>
        <taxon>Bacteroidota</taxon>
        <taxon>Cytophagia</taxon>
        <taxon>Cytophagales</taxon>
        <taxon>Cyclobacteriaceae</taxon>
        <taxon>Belliella</taxon>
    </lineage>
</organism>
<dbReference type="EC" id="3.1.1.-" evidence="3"/>
<dbReference type="InterPro" id="IPR002018">
    <property type="entry name" value="CarbesteraseB"/>
</dbReference>
<gene>
    <name evidence="5" type="ORF">ACFSKL_12015</name>
</gene>
<dbReference type="InterPro" id="IPR019826">
    <property type="entry name" value="Carboxylesterase_B_AS"/>
</dbReference>
<comment type="caution">
    <text evidence="5">The sequence shown here is derived from an EMBL/GenBank/DDBJ whole genome shotgun (WGS) entry which is preliminary data.</text>
</comment>
<comment type="similarity">
    <text evidence="1 3">Belongs to the type-B carboxylesterase/lipase family.</text>
</comment>
<dbReference type="RefSeq" id="WP_376886484.1">
    <property type="nucleotide sequence ID" value="NZ_JBHUHR010000037.1"/>
</dbReference>
<dbReference type="Gene3D" id="3.40.50.1820">
    <property type="entry name" value="alpha/beta hydrolase"/>
    <property type="match status" value="1"/>
</dbReference>
<evidence type="ECO:0000313" key="5">
    <source>
        <dbReference type="EMBL" id="MFD2035522.1"/>
    </source>
</evidence>
<protein>
    <recommendedName>
        <fullName evidence="3">Carboxylic ester hydrolase</fullName>
        <ecNumber evidence="3">3.1.1.-</ecNumber>
    </recommendedName>
</protein>
<reference evidence="6" key="1">
    <citation type="journal article" date="2019" name="Int. J. Syst. Evol. Microbiol.">
        <title>The Global Catalogue of Microorganisms (GCM) 10K type strain sequencing project: providing services to taxonomists for standard genome sequencing and annotation.</title>
        <authorList>
            <consortium name="The Broad Institute Genomics Platform"/>
            <consortium name="The Broad Institute Genome Sequencing Center for Infectious Disease"/>
            <person name="Wu L."/>
            <person name="Ma J."/>
        </authorList>
    </citation>
    <scope>NUCLEOTIDE SEQUENCE [LARGE SCALE GENOMIC DNA]</scope>
    <source>
        <strain evidence="6">CGMCC 1.15180</strain>
    </source>
</reference>
<feature type="domain" description="Carboxylesterase type B" evidence="4">
    <location>
        <begin position="3"/>
        <end position="136"/>
    </location>
</feature>
<accession>A0ABW4VLF0</accession>
<sequence length="209" mass="22535">ITLPKGTTAKDGLPVMVWIHGGSYTSGAGDADVFDVKSLVEEQQVIVVNITYRLGLFGFLGGYLDRPANLGLLDMVAALRWIKTNIRSFGGNIDNITLFGQSAGADAIAHLMIAKDVDGLFHRVIIQSAPFGIGRNREKMTQAMKVHAAEIPDGISAGKVLEYQSKVSNAASKFGLKGAMPFALQYGHDPLPKEADIDEAWSRVATKYE</sequence>
<feature type="non-terminal residue" evidence="5">
    <location>
        <position position="209"/>
    </location>
</feature>
<keyword evidence="2 3" id="KW-0378">Hydrolase</keyword>
<dbReference type="PANTHER" id="PTHR11559">
    <property type="entry name" value="CARBOXYLESTERASE"/>
    <property type="match status" value="1"/>
</dbReference>
<dbReference type="EMBL" id="JBHUHR010000037">
    <property type="protein sequence ID" value="MFD2035522.1"/>
    <property type="molecule type" value="Genomic_DNA"/>
</dbReference>
<evidence type="ECO:0000313" key="6">
    <source>
        <dbReference type="Proteomes" id="UP001597361"/>
    </source>
</evidence>
<dbReference type="Pfam" id="PF00135">
    <property type="entry name" value="COesterase"/>
    <property type="match status" value="1"/>
</dbReference>
<proteinExistence type="inferred from homology"/>
<dbReference type="SUPFAM" id="SSF53474">
    <property type="entry name" value="alpha/beta-Hydrolases"/>
    <property type="match status" value="1"/>
</dbReference>
<feature type="non-terminal residue" evidence="5">
    <location>
        <position position="1"/>
    </location>
</feature>
<evidence type="ECO:0000256" key="2">
    <source>
        <dbReference type="ARBA" id="ARBA00022801"/>
    </source>
</evidence>
<dbReference type="InterPro" id="IPR050309">
    <property type="entry name" value="Type-B_Carboxylest/Lipase"/>
</dbReference>
<dbReference type="PROSITE" id="PS00122">
    <property type="entry name" value="CARBOXYLESTERASE_B_1"/>
    <property type="match status" value="1"/>
</dbReference>